<dbReference type="PROSITE" id="PS50089">
    <property type="entry name" value="ZF_RING_2"/>
    <property type="match status" value="1"/>
</dbReference>
<sequence length="1151" mass="129494">MIFTRVKDEQGIAEAAFDTQSDECCCGDRGGRNWNDNEKYGLEQALRIVMDNPQYLLAELEDLSSIFSPLKTTSRIKYTCFNASNNFLIFGATSGGLYVFRREPCCFLQLLPNKEGAVTQVSISPNEKLIAFSTIRGIICVVEKTPQGAKHIITTVEHQNEQITSLQWNSSNNELFIGDNTGKVSIVMVSIFPTKGMFQTPSFVLMQLDSKIVQMDFCSNLLLVSTLTKCYICDTKKEIFRQVGHKLRDGEYGACIINTQVQNDGVIDSGKAYSEGFNLAHLKLFCARPGSRVWECAMDGTVISTHHFKEALAVPPRKIHFLNDSSSQNSSSDLNNGVLTNGSSPKCERINSNYPEQSFNFQKLHVLMSKFIFTYKSDGVYIFDPCKGVVVLWNNQITNIVDVRAANDVIYVLSGFEKMYALNVVPLEKLLIRLYFQKKYLELAKLCVEFNNHLVSEINVYNKLYVIHDLDEKLNSIDGRSPDGLCDTLKPLISLCKEKAQKKKVQNAHKLKSSDIYIVGRNVQMIMEDKRLFNQKTLRPTHLNLKGRSHSVSPERLQNGTGKVQNRENSSSLPDLTNEETIQEEKVNPSQPDVEKVVQICDSLRKSEDPSDNLVFNLFDNILDLGPSENTNEICTVPLGALLKDGDLAFISDVFHSRLRSKVIFDWLETKFNGDELAVAVADYPPVLLANHSVKSIELDFKLSKLLKVFSCVLKENEIIEAIRETNMECYFRSLLEVLDIYQDTSLSSVSGATLNPNFVSSTPKLLNVAYFLFSIGQVEQCSKYSSKTNLREMFYLMLKHEDTSKRAGKSVELIELQCHTLFLTFLDKVGWDVMDNIDDSIESYVVNCLENLNSSASSVRESSCECGFPRVVLQSSMAMFPDAGYRLVEKTWPRSPAKCLEICGKVPYLWRYLIHLRRPEPLDTVLPLILQSGEIQELEKRSSEVNDKVLESSVALLAKLKSGTCLNCDRKMKPDGETVSWTDFGMLSIKLSGPEETLELFKKYSESIQSKELNQTFYQGLIFSAIMERHKKGLRKNVINLLTGKGAGDSARVPAFSETFRRKILGENSSEKRPLGHLDSDTHHWGVKMNFKENCPVCSLPLDTKALIGEAGLIVFRCAHAFHSACLKKVNLECPVCKKVGTQDTDQPGS</sequence>
<dbReference type="Pfam" id="PF23756">
    <property type="entry name" value="Beta-prop_HPS5"/>
    <property type="match status" value="1"/>
</dbReference>
<dbReference type="PANTHER" id="PTHR23287">
    <property type="entry name" value="RUBY-EYE2-LIKE PROTEIN"/>
    <property type="match status" value="1"/>
</dbReference>
<evidence type="ECO:0000313" key="8">
    <source>
        <dbReference type="Proteomes" id="UP001372834"/>
    </source>
</evidence>
<organism evidence="7 8">
    <name type="scientific">Polyplax serrata</name>
    <name type="common">Common mouse louse</name>
    <dbReference type="NCBI Taxonomy" id="468196"/>
    <lineage>
        <taxon>Eukaryota</taxon>
        <taxon>Metazoa</taxon>
        <taxon>Ecdysozoa</taxon>
        <taxon>Arthropoda</taxon>
        <taxon>Hexapoda</taxon>
        <taxon>Insecta</taxon>
        <taxon>Pterygota</taxon>
        <taxon>Neoptera</taxon>
        <taxon>Paraneoptera</taxon>
        <taxon>Psocodea</taxon>
        <taxon>Troctomorpha</taxon>
        <taxon>Phthiraptera</taxon>
        <taxon>Anoplura</taxon>
        <taxon>Polyplacidae</taxon>
        <taxon>Polyplax</taxon>
    </lineage>
</organism>
<dbReference type="InterPro" id="IPR002219">
    <property type="entry name" value="PKC_DAG/PE"/>
</dbReference>
<dbReference type="GO" id="GO:0048066">
    <property type="term" value="P:developmental pigmentation"/>
    <property type="evidence" value="ECO:0007669"/>
    <property type="project" value="TreeGrafter"/>
</dbReference>
<evidence type="ECO:0000259" key="5">
    <source>
        <dbReference type="PROSITE" id="PS50081"/>
    </source>
</evidence>
<feature type="domain" description="RING-type" evidence="6">
    <location>
        <begin position="1096"/>
        <end position="1139"/>
    </location>
</feature>
<reference evidence="7 8" key="1">
    <citation type="submission" date="2023-10" db="EMBL/GenBank/DDBJ databases">
        <title>Genomes of two closely related lineages of the louse Polyplax serrata with different host specificities.</title>
        <authorList>
            <person name="Martinu J."/>
            <person name="Tarabai H."/>
            <person name="Stefka J."/>
            <person name="Hypsa V."/>
        </authorList>
    </citation>
    <scope>NUCLEOTIDE SEQUENCE [LARGE SCALE GENOMIC DNA]</scope>
    <source>
        <strain evidence="7">HR10_N</strain>
    </source>
</reference>
<feature type="region of interest" description="Disordered" evidence="4">
    <location>
        <begin position="545"/>
        <end position="589"/>
    </location>
</feature>
<dbReference type="InterPro" id="IPR036322">
    <property type="entry name" value="WD40_repeat_dom_sf"/>
</dbReference>
<dbReference type="Gene3D" id="2.130.10.10">
    <property type="entry name" value="YVTN repeat-like/Quinoprotein amine dehydrogenase"/>
    <property type="match status" value="1"/>
</dbReference>
<evidence type="ECO:0000313" key="7">
    <source>
        <dbReference type="EMBL" id="KAK6625924.1"/>
    </source>
</evidence>
<dbReference type="EMBL" id="JAWJWE010000037">
    <property type="protein sequence ID" value="KAK6625924.1"/>
    <property type="molecule type" value="Genomic_DNA"/>
</dbReference>
<evidence type="ECO:0008006" key="9">
    <source>
        <dbReference type="Google" id="ProtNLM"/>
    </source>
</evidence>
<dbReference type="Pfam" id="PF23757">
    <property type="entry name" value="TPR_HPS5_insect"/>
    <property type="match status" value="1"/>
</dbReference>
<feature type="compositionally biased region" description="Polar residues" evidence="4">
    <location>
        <begin position="550"/>
        <end position="575"/>
    </location>
</feature>
<dbReference type="InterPro" id="IPR013083">
    <property type="entry name" value="Znf_RING/FYVE/PHD"/>
</dbReference>
<proteinExistence type="predicted"/>
<dbReference type="PROSITE" id="PS50081">
    <property type="entry name" value="ZF_DAG_PE_2"/>
    <property type="match status" value="1"/>
</dbReference>
<dbReference type="GO" id="GO:0005737">
    <property type="term" value="C:cytoplasm"/>
    <property type="evidence" value="ECO:0007669"/>
    <property type="project" value="TreeGrafter"/>
</dbReference>
<keyword evidence="1 3" id="KW-0479">Metal-binding</keyword>
<name>A0AAN8NXY0_POLSC</name>
<evidence type="ECO:0000256" key="4">
    <source>
        <dbReference type="SAM" id="MobiDB-lite"/>
    </source>
</evidence>
<dbReference type="Proteomes" id="UP001372834">
    <property type="component" value="Unassembled WGS sequence"/>
</dbReference>
<evidence type="ECO:0000259" key="6">
    <source>
        <dbReference type="PROSITE" id="PS50089"/>
    </source>
</evidence>
<dbReference type="GO" id="GO:0008270">
    <property type="term" value="F:zinc ion binding"/>
    <property type="evidence" value="ECO:0007669"/>
    <property type="project" value="UniProtKB-KW"/>
</dbReference>
<dbReference type="PANTHER" id="PTHR23287:SF18">
    <property type="entry name" value="BLOC-2 COMPLEX MEMBER HPS5"/>
    <property type="match status" value="1"/>
</dbReference>
<keyword evidence="2" id="KW-0862">Zinc</keyword>
<protein>
    <recommendedName>
        <fullName evidence="9">RING-type domain-containing protein</fullName>
    </recommendedName>
</protein>
<dbReference type="SUPFAM" id="SSF50978">
    <property type="entry name" value="WD40 repeat-like"/>
    <property type="match status" value="1"/>
</dbReference>
<evidence type="ECO:0000256" key="1">
    <source>
        <dbReference type="ARBA" id="ARBA00022771"/>
    </source>
</evidence>
<dbReference type="InterPro" id="IPR056499">
    <property type="entry name" value="Beta-prop_HPS5-like"/>
</dbReference>
<feature type="domain" description="Phorbol-ester/DAG-type" evidence="5">
    <location>
        <begin position="1083"/>
        <end position="1135"/>
    </location>
</feature>
<dbReference type="InterPro" id="IPR015943">
    <property type="entry name" value="WD40/YVTN_repeat-like_dom_sf"/>
</dbReference>
<dbReference type="Pfam" id="PF23413">
    <property type="entry name" value="zf_RING_Vps8_fungal"/>
    <property type="match status" value="1"/>
</dbReference>
<gene>
    <name evidence="7" type="ORF">RUM43_006223</name>
</gene>
<evidence type="ECO:0000256" key="3">
    <source>
        <dbReference type="PROSITE-ProRule" id="PRU00175"/>
    </source>
</evidence>
<dbReference type="InterPro" id="IPR056446">
    <property type="entry name" value="TPR_HPS5_insects"/>
</dbReference>
<comment type="caution">
    <text evidence="7">The sequence shown here is derived from an EMBL/GenBank/DDBJ whole genome shotgun (WGS) entry which is preliminary data.</text>
</comment>
<keyword evidence="1 3" id="KW-0863">Zinc-finger</keyword>
<accession>A0AAN8NXY0</accession>
<evidence type="ECO:0000256" key="2">
    <source>
        <dbReference type="ARBA" id="ARBA00022833"/>
    </source>
</evidence>
<dbReference type="SMART" id="SM00184">
    <property type="entry name" value="RING"/>
    <property type="match status" value="1"/>
</dbReference>
<dbReference type="SUPFAM" id="SSF57850">
    <property type="entry name" value="RING/U-box"/>
    <property type="match status" value="1"/>
</dbReference>
<dbReference type="Gene3D" id="3.30.40.10">
    <property type="entry name" value="Zinc/RING finger domain, C3HC4 (zinc finger)"/>
    <property type="match status" value="1"/>
</dbReference>
<dbReference type="InterPro" id="IPR001841">
    <property type="entry name" value="Znf_RING"/>
</dbReference>
<dbReference type="AlphaFoldDB" id="A0AAN8NXY0"/>